<dbReference type="AlphaFoldDB" id="A0A151GQS4"/>
<dbReference type="GO" id="GO:0000500">
    <property type="term" value="C:RNA polymerase I upstream activating factor complex"/>
    <property type="evidence" value="ECO:0007669"/>
    <property type="project" value="InterPro"/>
</dbReference>
<dbReference type="SUPFAM" id="SSF46689">
    <property type="entry name" value="Homeodomain-like"/>
    <property type="match status" value="1"/>
</dbReference>
<dbReference type="InParanoid" id="A0A151GQS4"/>
<evidence type="ECO:0000256" key="1">
    <source>
        <dbReference type="SAM" id="MobiDB-lite"/>
    </source>
</evidence>
<dbReference type="STRING" id="98403.A0A151GQS4"/>
<feature type="region of interest" description="Disordered" evidence="1">
    <location>
        <begin position="1"/>
        <end position="81"/>
    </location>
</feature>
<dbReference type="GeneID" id="63713216"/>
<sequence>MDPESDYCLDEDDSERSDGVAQPDETVLSPRESSKGKFSSLEKPGSDRTVVETDDDKDDDSERVTVKRPANGAPAHRPFKRQRGIVNTDYLDMLNMDIDDAAQRVCLDDEVNLPSAQIGLTRWSSLEKQQLFEAISRLGRHDVSGIANRVRSKSLIEIQQYIGFLHEACNVKRKADRRSILVRAEFPAAVEMSQACCHAQDEIADAISLRQEQRETLREETIWGPNWDVTLAVAAKLSAAEADQPPPFSQLFTLRRWLMLSERIFMNSSIPSSNWNYVDDVRPSVRATAFEDFHSLTVSITRRLVQATLFISMSRIRAKRELVVSTRSVVTRKDVEAAIASLGMSVDSRDWWRKSARRLRLAVCEEPLDRDADADDEPMTYDEVEAALREGEARGVDADPPASTAIPDGGADSVQDSDSDSDGGSNGDSTAEDDEPGKEEEFDIDCEAREILHYAAADLRDVASTRQALRRRIATERQQEEQADQCDRYASYQAETKMWKVLQRNPPAERATVYHARPLKRSILHVESIYPVRNEWTSQVDYCGEWETMDENGRA</sequence>
<dbReference type="Gene3D" id="1.10.10.60">
    <property type="entry name" value="Homeodomain-like"/>
    <property type="match status" value="1"/>
</dbReference>
<dbReference type="PANTHER" id="PTHR28079:SF1">
    <property type="entry name" value="RNA POLYMERASE I-SPECIFIC TRANSCRIPTION INITIATION FACTOR RRN5"/>
    <property type="match status" value="1"/>
</dbReference>
<feature type="region of interest" description="Disordered" evidence="1">
    <location>
        <begin position="392"/>
        <end position="440"/>
    </location>
</feature>
<dbReference type="RefSeq" id="XP_040658795.1">
    <property type="nucleotide sequence ID" value="XM_040797912.1"/>
</dbReference>
<organism evidence="2 3">
    <name type="scientific">Drechmeria coniospora</name>
    <name type="common">Nematophagous fungus</name>
    <name type="synonym">Meria coniospora</name>
    <dbReference type="NCBI Taxonomy" id="98403"/>
    <lineage>
        <taxon>Eukaryota</taxon>
        <taxon>Fungi</taxon>
        <taxon>Dikarya</taxon>
        <taxon>Ascomycota</taxon>
        <taxon>Pezizomycotina</taxon>
        <taxon>Sordariomycetes</taxon>
        <taxon>Hypocreomycetidae</taxon>
        <taxon>Hypocreales</taxon>
        <taxon>Ophiocordycipitaceae</taxon>
        <taxon>Drechmeria</taxon>
    </lineage>
</organism>
<comment type="caution">
    <text evidence="2">The sequence shown here is derived from an EMBL/GenBank/DDBJ whole genome shotgun (WGS) entry which is preliminary data.</text>
</comment>
<dbReference type="CDD" id="cd00167">
    <property type="entry name" value="SANT"/>
    <property type="match status" value="1"/>
</dbReference>
<feature type="compositionally biased region" description="Acidic residues" evidence="1">
    <location>
        <begin position="1"/>
        <end position="15"/>
    </location>
</feature>
<accession>A0A151GQS4</accession>
<evidence type="ECO:0000313" key="3">
    <source>
        <dbReference type="Proteomes" id="UP000076580"/>
    </source>
</evidence>
<proteinExistence type="predicted"/>
<dbReference type="Proteomes" id="UP000076580">
    <property type="component" value="Chromosome 01"/>
</dbReference>
<dbReference type="PANTHER" id="PTHR28079">
    <property type="entry name" value="RNA POLYMERASE I-SPECIFIC TRANSCRIPTION INITIATION FACTOR RRN5"/>
    <property type="match status" value="1"/>
</dbReference>
<name>A0A151GQS4_DRECN</name>
<evidence type="ECO:0000313" key="2">
    <source>
        <dbReference type="EMBL" id="KYK59443.1"/>
    </source>
</evidence>
<gene>
    <name evidence="2" type="ORF">DCS_00573</name>
</gene>
<keyword evidence="2" id="KW-0371">Homeobox</keyword>
<dbReference type="GO" id="GO:0042790">
    <property type="term" value="P:nucleolar large rRNA transcription by RNA polymerase I"/>
    <property type="evidence" value="ECO:0007669"/>
    <property type="project" value="InterPro"/>
</dbReference>
<feature type="compositionally biased region" description="Acidic residues" evidence="1">
    <location>
        <begin position="430"/>
        <end position="440"/>
    </location>
</feature>
<dbReference type="InterPro" id="IPR001005">
    <property type="entry name" value="SANT/Myb"/>
</dbReference>
<keyword evidence="3" id="KW-1185">Reference proteome</keyword>
<dbReference type="GO" id="GO:0001181">
    <property type="term" value="F:RNA polymerase I general transcription initiation factor activity"/>
    <property type="evidence" value="ECO:0007669"/>
    <property type="project" value="TreeGrafter"/>
</dbReference>
<protein>
    <submittedName>
        <fullName evidence="2">Homeodomain-like protein</fullName>
    </submittedName>
</protein>
<dbReference type="InterPro" id="IPR039601">
    <property type="entry name" value="Rrn5"/>
</dbReference>
<reference evidence="2 3" key="1">
    <citation type="journal article" date="2016" name="Sci. Rep.">
        <title>Insights into Adaptations to a Near-Obligate Nematode Endoparasitic Lifestyle from the Finished Genome of Drechmeria coniospora.</title>
        <authorList>
            <person name="Zhang L."/>
            <person name="Zhou Z."/>
            <person name="Guo Q."/>
            <person name="Fokkens L."/>
            <person name="Miskei M."/>
            <person name="Pocsi I."/>
            <person name="Zhang W."/>
            <person name="Chen M."/>
            <person name="Wang L."/>
            <person name="Sun Y."/>
            <person name="Donzelli B.G."/>
            <person name="Gibson D.M."/>
            <person name="Nelson D.R."/>
            <person name="Luo J.G."/>
            <person name="Rep M."/>
            <person name="Liu H."/>
            <person name="Yang S."/>
            <person name="Wang J."/>
            <person name="Krasnoff S.B."/>
            <person name="Xu Y."/>
            <person name="Molnar I."/>
            <person name="Lin M."/>
        </authorList>
    </citation>
    <scope>NUCLEOTIDE SEQUENCE [LARGE SCALE GENOMIC DNA]</scope>
    <source>
        <strain evidence="2 3">ARSEF 6962</strain>
    </source>
</reference>
<keyword evidence="2" id="KW-0238">DNA-binding</keyword>
<dbReference type="GO" id="GO:0006361">
    <property type="term" value="P:transcription initiation at RNA polymerase I promoter"/>
    <property type="evidence" value="ECO:0007669"/>
    <property type="project" value="TreeGrafter"/>
</dbReference>
<dbReference type="EMBL" id="LAYC01000001">
    <property type="protein sequence ID" value="KYK59443.1"/>
    <property type="molecule type" value="Genomic_DNA"/>
</dbReference>
<dbReference type="InterPro" id="IPR009057">
    <property type="entry name" value="Homeodomain-like_sf"/>
</dbReference>
<dbReference type="GO" id="GO:0000182">
    <property type="term" value="F:rDNA binding"/>
    <property type="evidence" value="ECO:0007669"/>
    <property type="project" value="TreeGrafter"/>
</dbReference>